<dbReference type="EMBL" id="CP031094">
    <property type="protein sequence ID" value="QCF28146.1"/>
    <property type="molecule type" value="Genomic_DNA"/>
</dbReference>
<feature type="transmembrane region" description="Helical" evidence="2">
    <location>
        <begin position="12"/>
        <end position="32"/>
    </location>
</feature>
<dbReference type="Proteomes" id="UP000298049">
    <property type="component" value="Plasmid psoil36-7"/>
</dbReference>
<geneLocation type="plasmid" evidence="3 4">
    <name>psoil36-7</name>
</geneLocation>
<dbReference type="RefSeq" id="WP_136550816.1">
    <property type="nucleotide sequence ID" value="NZ_CP031094.1"/>
</dbReference>
<dbReference type="AlphaFoldDB" id="A0A4P7XLL8"/>
<feature type="region of interest" description="Disordered" evidence="1">
    <location>
        <begin position="942"/>
        <end position="967"/>
    </location>
</feature>
<feature type="compositionally biased region" description="Polar residues" evidence="1">
    <location>
        <begin position="56"/>
        <end position="74"/>
    </location>
</feature>
<name>A0A4P7XLL8_9ALTE</name>
<keyword evidence="2" id="KW-1133">Transmembrane helix</keyword>
<reference evidence="3 4" key="1">
    <citation type="submission" date="2018-07" db="EMBL/GenBank/DDBJ databases">
        <title>Marsedoiliclastica nanhaica gen. nov. sp. nov., a novel marine hydrocarbonoclastic bacterium isolated from an in-situ enriched hydrocarbon-degrading consortium in deep-sea sediment.</title>
        <authorList>
            <person name="Dong C."/>
            <person name="Ma T."/>
            <person name="Liu R."/>
            <person name="Shao Z."/>
        </authorList>
    </citation>
    <scope>NUCLEOTIDE SEQUENCE [LARGE SCALE GENOMIC DNA]</scope>
    <source>
        <strain evidence="4">soil36-7</strain>
        <plasmid evidence="3 4">psoil36-7</plasmid>
    </source>
</reference>
<protein>
    <submittedName>
        <fullName evidence="3">Conjugal transfer mating pair stabilization protein TraN</fullName>
    </submittedName>
</protein>
<evidence type="ECO:0000256" key="2">
    <source>
        <dbReference type="SAM" id="Phobius"/>
    </source>
</evidence>
<accession>A0A4P7XLL8</accession>
<keyword evidence="3" id="KW-0614">Plasmid</keyword>
<evidence type="ECO:0000313" key="3">
    <source>
        <dbReference type="EMBL" id="QCF28146.1"/>
    </source>
</evidence>
<proteinExistence type="predicted"/>
<keyword evidence="2" id="KW-0812">Transmembrane</keyword>
<dbReference type="KEGG" id="hmi:soil367_18925"/>
<organism evidence="3 4">
    <name type="scientific">Hydrocarboniclastica marina</name>
    <dbReference type="NCBI Taxonomy" id="2259620"/>
    <lineage>
        <taxon>Bacteria</taxon>
        <taxon>Pseudomonadati</taxon>
        <taxon>Pseudomonadota</taxon>
        <taxon>Gammaproteobacteria</taxon>
        <taxon>Alteromonadales</taxon>
        <taxon>Alteromonadaceae</taxon>
        <taxon>Hydrocarboniclastica</taxon>
    </lineage>
</organism>
<gene>
    <name evidence="3" type="ORF">soil367_18925</name>
</gene>
<feature type="region of interest" description="Disordered" evidence="1">
    <location>
        <begin position="51"/>
        <end position="74"/>
    </location>
</feature>
<dbReference type="NCBIfam" id="NF011458">
    <property type="entry name" value="PRK14876.1"/>
    <property type="match status" value="1"/>
</dbReference>
<keyword evidence="2" id="KW-0472">Membrane</keyword>
<keyword evidence="4" id="KW-1185">Reference proteome</keyword>
<evidence type="ECO:0000256" key="1">
    <source>
        <dbReference type="SAM" id="MobiDB-lite"/>
    </source>
</evidence>
<evidence type="ECO:0000313" key="4">
    <source>
        <dbReference type="Proteomes" id="UP000298049"/>
    </source>
</evidence>
<sequence>MRSEPSANSPLQRWIAMLMAIVMYISPIIAIAENAREGAIAAGREGRALGELFGSKTPQPKENTDGSFNLGSTENQFGEEVPLSVNIKDLYPGTNSAAGSDLSLQFPGNQQVDVERFKSADNDSLRSDGAAYQSSLYQDAVQDNPTTTMGAAYKILMDGASRPKVDFRNDADFEKSRQQIDNAEELTGEFSDCSIARGVVEQKDEVRIPEYKFCERITDDSEECKISHDYSTDVIEIAQGDNLNIKHCDDGSCFLGWIGKVGDDYWSGNCVEKTQHTSYRVVNPEAITSARIVYAKYDDHMQIYLGEEGAEEKVWQGPKDYFPLDDGGRCELGKNWEQSLSVDVTPHFKDVEPGAVVRFRIRAAISGRGEAYARLQINYDPKKIISRDNWVPSTETCIGSAKSTADGFVQGGYECTQMPELDENGCTMTSTGVRVCASDLSEAPVDVNRLCKEVSVEAKFDHYYGQADCFINREGVEVCPTIEKAENAGELSSCKKFEDDNQCRFISSECIEGTEGEQSGRCYVTSEKWDCGKTVEISDYHSSEDIQCDGEFLCQGDECGSSPQTESTSFTKAATLLQAAQFMAMDGQCQEVDVEENRNCEVFAGDDYWCKKVGLPELGVDAVDCCDQPVEVGPGQYIRTMASIGVMDASFMSINPDMSFSAARGSYQALRDPVVNGVTELTKPFTSAVETVTGPVKEAIAENITKPVGDFLVSLKEKISQQLAEFFTEQGVSGATGAGGGGGGAAAGNAAGKQAAEEGASQATQLMGTAGNMLGTVMGVYSAVMLTYMALQIIYECEDQEIELAVKRELKACTPTGSWCDQKVCVAPSTFGCLAYACFEYRYSFCCYNSPLSRIVMEQAVPQLRGANGFGSAKNPQCGGISFTELENLDWDQIDLSEWTALLTDEGMIGANEMNLDDLTGAGHPNAMPDIYGERSNSLERTQQRLESGSVDDARIEKAQNYPFDPR</sequence>
<dbReference type="Pfam" id="PF06986">
    <property type="entry name" value="F_T4SS_TraN"/>
    <property type="match status" value="2"/>
</dbReference>
<dbReference type="OrthoDB" id="5297981at2"/>
<dbReference type="InterPro" id="IPR014121">
    <property type="entry name" value="TraN_Ftype"/>
</dbReference>